<evidence type="ECO:0000256" key="8">
    <source>
        <dbReference type="ARBA" id="ARBA00023136"/>
    </source>
</evidence>
<name>A0ABT3GMJ3_9BACT</name>
<dbReference type="PANTHER" id="PTHR32063:SF11">
    <property type="entry name" value="CATION OR DRUG EFFLUX SYSTEM PROTEIN"/>
    <property type="match status" value="1"/>
</dbReference>
<dbReference type="InterPro" id="IPR027463">
    <property type="entry name" value="AcrB_DN_DC_subdom"/>
</dbReference>
<keyword evidence="6 9" id="KW-0812">Transmembrane</keyword>
<keyword evidence="3" id="KW-0813">Transport</keyword>
<gene>
    <name evidence="10" type="ORF">OKA05_19315</name>
</gene>
<accession>A0ABT3GMJ3</accession>
<feature type="transmembrane region" description="Helical" evidence="9">
    <location>
        <begin position="969"/>
        <end position="989"/>
    </location>
</feature>
<dbReference type="Pfam" id="PF00873">
    <property type="entry name" value="ACR_tran"/>
    <property type="match status" value="1"/>
</dbReference>
<feature type="transmembrane region" description="Helical" evidence="9">
    <location>
        <begin position="438"/>
        <end position="458"/>
    </location>
</feature>
<dbReference type="SUPFAM" id="SSF82693">
    <property type="entry name" value="Multidrug efflux transporter AcrB pore domain, PN1, PN2, PC1 and PC2 subdomains"/>
    <property type="match status" value="4"/>
</dbReference>
<comment type="caution">
    <text evidence="10">The sequence shown here is derived from an EMBL/GenBank/DDBJ whole genome shotgun (WGS) entry which is preliminary data.</text>
</comment>
<dbReference type="PRINTS" id="PR00702">
    <property type="entry name" value="ACRIFLAVINRP"/>
</dbReference>
<protein>
    <submittedName>
        <fullName evidence="10">Multidrug efflux RND transporter permease subunit</fullName>
    </submittedName>
</protein>
<comment type="subcellular location">
    <subcellularLocation>
        <location evidence="1">Cell inner membrane</location>
        <topology evidence="1">Multi-pass membrane protein</topology>
    </subcellularLocation>
</comment>
<evidence type="ECO:0000313" key="11">
    <source>
        <dbReference type="Proteomes" id="UP001320876"/>
    </source>
</evidence>
<keyword evidence="7 9" id="KW-1133">Transmembrane helix</keyword>
<feature type="transmembrane region" description="Helical" evidence="9">
    <location>
        <begin position="870"/>
        <end position="890"/>
    </location>
</feature>
<evidence type="ECO:0000256" key="6">
    <source>
        <dbReference type="ARBA" id="ARBA00022692"/>
    </source>
</evidence>
<dbReference type="EMBL" id="JAPDDT010000009">
    <property type="protein sequence ID" value="MCW1924723.1"/>
    <property type="molecule type" value="Genomic_DNA"/>
</dbReference>
<dbReference type="NCBIfam" id="TIGR00915">
    <property type="entry name" value="2A0602"/>
    <property type="match status" value="1"/>
</dbReference>
<proteinExistence type="inferred from homology"/>
<keyword evidence="11" id="KW-1185">Reference proteome</keyword>
<feature type="transmembrane region" description="Helical" evidence="9">
    <location>
        <begin position="1001"/>
        <end position="1028"/>
    </location>
</feature>
<evidence type="ECO:0000256" key="3">
    <source>
        <dbReference type="ARBA" id="ARBA00022448"/>
    </source>
</evidence>
<evidence type="ECO:0000256" key="9">
    <source>
        <dbReference type="SAM" id="Phobius"/>
    </source>
</evidence>
<feature type="transmembrane region" description="Helical" evidence="9">
    <location>
        <begin position="394"/>
        <end position="417"/>
    </location>
</feature>
<evidence type="ECO:0000256" key="4">
    <source>
        <dbReference type="ARBA" id="ARBA00022475"/>
    </source>
</evidence>
<dbReference type="InterPro" id="IPR004764">
    <property type="entry name" value="MdtF-like"/>
</dbReference>
<evidence type="ECO:0000256" key="5">
    <source>
        <dbReference type="ARBA" id="ARBA00022519"/>
    </source>
</evidence>
<dbReference type="Gene3D" id="3.30.70.1320">
    <property type="entry name" value="Multidrug efflux transporter AcrB pore domain like"/>
    <property type="match status" value="1"/>
</dbReference>
<dbReference type="Gene3D" id="3.30.2090.10">
    <property type="entry name" value="Multidrug efflux transporter AcrB TolC docking domain, DN and DC subdomains"/>
    <property type="match status" value="2"/>
</dbReference>
<dbReference type="RefSeq" id="WP_264488832.1">
    <property type="nucleotide sequence ID" value="NZ_JAPDDT010000009.1"/>
</dbReference>
<feature type="transmembrane region" description="Helical" evidence="9">
    <location>
        <begin position="470"/>
        <end position="497"/>
    </location>
</feature>
<dbReference type="Gene3D" id="1.20.1640.10">
    <property type="entry name" value="Multidrug efflux transporter AcrB transmembrane domain"/>
    <property type="match status" value="2"/>
</dbReference>
<keyword evidence="4" id="KW-1003">Cell membrane</keyword>
<keyword evidence="5" id="KW-0997">Cell inner membrane</keyword>
<feature type="transmembrane region" description="Helical" evidence="9">
    <location>
        <begin position="925"/>
        <end position="948"/>
    </location>
</feature>
<keyword evidence="8 9" id="KW-0472">Membrane</keyword>
<reference evidence="10 11" key="1">
    <citation type="submission" date="2022-10" db="EMBL/GenBank/DDBJ databases">
        <title>Luteolibacter arcticus strain CCTCC AB 2014275, whole genome shotgun sequencing project.</title>
        <authorList>
            <person name="Zhao G."/>
            <person name="Shen L."/>
        </authorList>
    </citation>
    <scope>NUCLEOTIDE SEQUENCE [LARGE SCALE GENOMIC DNA]</scope>
    <source>
        <strain evidence="10 11">CCTCC AB 2014275</strain>
    </source>
</reference>
<feature type="transmembrane region" description="Helical" evidence="9">
    <location>
        <begin position="897"/>
        <end position="919"/>
    </location>
</feature>
<sequence length="1053" mass="114470">MASFFINRPIVAMVISILMTILGIITYLRLPVAQFPDIVPPEILVKTTYTGADALTVEQSVATPIEQQMSGVDNMNYMQSVNGNDGTLKLTVNFEVGTDVNEDQILSQMRSNQASSQLPQDVNKFGVTVQKSTSSPLVMFALFSPNGTYDNVFLANYANINLSDEFTRVKGIASVTVFGAGQYAMRIWVKPDQLAKLGVTIPEILNAVQTQNAVNPAGTIGGEPIPKGQEFTYAVRAQGRLQTPEEFGDIIVRANEDGSMLRVKDVARIELGAQNYAINGRLNGKPAALVSLYQLPGSNAIAAAAGAKETMKRLAEKFPQDLEYVTCLDTTLAVTEGMVEIQHTLIEALILVILVVFIFLQGWRATLIPLLAAPVSLISTFVLFPMFGFTVNTLSLFGLVLAIGLVVDDAIIVVEAVEHHIEHGMSPKDATRKAMQEVSGPVVAIALILAAVFIPTAFIPGITGRLYQQFAVTIAISMLISAFNALTLSPALAAMLLKPKKKSGGLLQKFFDWFNRVFGRATNGFVTGCHFFIRKWVIAILVLGGFVVLTAKLGKAVPTSFLPEEDQGYFFAQIILPDAASMQRTDEVMKQCEEILKATPGVEYYSTVTGYNFLTGVNTSYSGIFFISLKGWGERKVPEEQYPAILKHVNTEFAKISAARAFAFSPPAIPGIGTSGGVTFLLQDRSGKDVQFLAENVMKFTAAARERKELAGVTPMFSPSVPQVFIDVDREKVLKQSVDLADVYKTLQTFMGGYFVNYFNRFGRQWQVFVQADGDYRTNVEQVGQFFVKNKEGGMVPLSALTNSRSVSGPEFTMRNNLYRSAQINAAAAPGYSSGQAMKAMEEVFAETMSTDLGFGYLGMSYQEKRAQEGVSSAAIFAMSLLFVFLILAAQYESWTLPFSVLLSVPVAVCGAFGALLVGKYENNIYAQIGLVVLIGLSAKNAILIVEFAKMKHEEGMTLIDAALEGAKLRLRPILMTSFAFMLGCVPLATATGAGALSRQIMGFVIIGGMIFASFLAIFLIPVLYYMVERISGKKNPSHDEPEPPLPPPPAHA</sequence>
<dbReference type="SUPFAM" id="SSF82714">
    <property type="entry name" value="Multidrug efflux transporter AcrB TolC docking domain, DN and DC subdomains"/>
    <property type="match status" value="2"/>
</dbReference>
<evidence type="ECO:0000256" key="1">
    <source>
        <dbReference type="ARBA" id="ARBA00004429"/>
    </source>
</evidence>
<dbReference type="Gene3D" id="3.30.70.1430">
    <property type="entry name" value="Multidrug efflux transporter AcrB pore domain"/>
    <property type="match status" value="2"/>
</dbReference>
<dbReference type="Gene3D" id="3.30.70.1440">
    <property type="entry name" value="Multidrug efflux transporter AcrB pore domain"/>
    <property type="match status" value="1"/>
</dbReference>
<organism evidence="10 11">
    <name type="scientific">Luteolibacter arcticus</name>
    <dbReference type="NCBI Taxonomy" id="1581411"/>
    <lineage>
        <taxon>Bacteria</taxon>
        <taxon>Pseudomonadati</taxon>
        <taxon>Verrucomicrobiota</taxon>
        <taxon>Verrucomicrobiia</taxon>
        <taxon>Verrucomicrobiales</taxon>
        <taxon>Verrucomicrobiaceae</taxon>
        <taxon>Luteolibacter</taxon>
    </lineage>
</organism>
<feature type="transmembrane region" description="Helical" evidence="9">
    <location>
        <begin position="367"/>
        <end position="388"/>
    </location>
</feature>
<evidence type="ECO:0000256" key="2">
    <source>
        <dbReference type="ARBA" id="ARBA00010942"/>
    </source>
</evidence>
<dbReference type="SUPFAM" id="SSF82866">
    <property type="entry name" value="Multidrug efflux transporter AcrB transmembrane domain"/>
    <property type="match status" value="2"/>
</dbReference>
<feature type="transmembrane region" description="Helical" evidence="9">
    <location>
        <begin position="341"/>
        <end position="360"/>
    </location>
</feature>
<evidence type="ECO:0000256" key="7">
    <source>
        <dbReference type="ARBA" id="ARBA00022989"/>
    </source>
</evidence>
<comment type="similarity">
    <text evidence="2">Belongs to the resistance-nodulation-cell division (RND) (TC 2.A.6) family.</text>
</comment>
<dbReference type="PANTHER" id="PTHR32063">
    <property type="match status" value="1"/>
</dbReference>
<dbReference type="InterPro" id="IPR001036">
    <property type="entry name" value="Acrflvin-R"/>
</dbReference>
<dbReference type="NCBIfam" id="NF000282">
    <property type="entry name" value="RND_permease_1"/>
    <property type="match status" value="1"/>
</dbReference>
<feature type="transmembrane region" description="Helical" evidence="9">
    <location>
        <begin position="536"/>
        <end position="554"/>
    </location>
</feature>
<feature type="transmembrane region" description="Helical" evidence="9">
    <location>
        <begin position="12"/>
        <end position="30"/>
    </location>
</feature>
<dbReference type="Proteomes" id="UP001320876">
    <property type="component" value="Unassembled WGS sequence"/>
</dbReference>
<evidence type="ECO:0000313" key="10">
    <source>
        <dbReference type="EMBL" id="MCW1924723.1"/>
    </source>
</evidence>